<gene>
    <name evidence="8" type="ORF">BaRGS_00025674</name>
</gene>
<dbReference type="InterPro" id="IPR000742">
    <property type="entry name" value="EGF"/>
</dbReference>
<dbReference type="SUPFAM" id="SSF49854">
    <property type="entry name" value="Spermadhesin, CUB domain"/>
    <property type="match status" value="1"/>
</dbReference>
<keyword evidence="1 5" id="KW-0245">EGF-like domain</keyword>
<dbReference type="InterPro" id="IPR011641">
    <property type="entry name" value="Tyr-kin_ephrin_A/B_rcpt-like"/>
</dbReference>
<dbReference type="PANTHER" id="PTHR46908:SF8">
    <property type="entry name" value="C-TYPE LECTIN DOMAIN-CONTAINING PROTEIN"/>
    <property type="match status" value="1"/>
</dbReference>
<dbReference type="Gene3D" id="2.60.120.290">
    <property type="entry name" value="Spermadhesin, CUB domain"/>
    <property type="match status" value="1"/>
</dbReference>
<evidence type="ECO:0000256" key="3">
    <source>
        <dbReference type="ARBA" id="ARBA00022737"/>
    </source>
</evidence>
<evidence type="ECO:0000256" key="1">
    <source>
        <dbReference type="ARBA" id="ARBA00022536"/>
    </source>
</evidence>
<feature type="domain" description="EGF-like" evidence="7">
    <location>
        <begin position="266"/>
        <end position="306"/>
    </location>
</feature>
<dbReference type="PROSITE" id="PS50026">
    <property type="entry name" value="EGF_3"/>
    <property type="match status" value="1"/>
</dbReference>
<dbReference type="PANTHER" id="PTHR46908">
    <property type="entry name" value="CUBILIN-LIKE PROTEIN"/>
    <property type="match status" value="1"/>
</dbReference>
<dbReference type="PROSITE" id="PS01187">
    <property type="entry name" value="EGF_CA"/>
    <property type="match status" value="1"/>
</dbReference>
<reference evidence="8 9" key="1">
    <citation type="journal article" date="2023" name="Sci. Data">
        <title>Genome assembly of the Korean intertidal mud-creeper Batillaria attramentaria.</title>
        <authorList>
            <person name="Patra A.K."/>
            <person name="Ho P.T."/>
            <person name="Jun S."/>
            <person name="Lee S.J."/>
            <person name="Kim Y."/>
            <person name="Won Y.J."/>
        </authorList>
    </citation>
    <scope>NUCLEOTIDE SEQUENCE [LARGE SCALE GENOMIC DNA]</scope>
    <source>
        <strain evidence="8">Wonlab-2016</strain>
    </source>
</reference>
<dbReference type="InterPro" id="IPR052129">
    <property type="entry name" value="Spermadhesin-Link_domain"/>
</dbReference>
<dbReference type="SMART" id="SM01411">
    <property type="entry name" value="Ephrin_rec_like"/>
    <property type="match status" value="1"/>
</dbReference>
<keyword evidence="3" id="KW-0677">Repeat</keyword>
<evidence type="ECO:0000256" key="5">
    <source>
        <dbReference type="PROSITE-ProRule" id="PRU00076"/>
    </source>
</evidence>
<evidence type="ECO:0000259" key="6">
    <source>
        <dbReference type="PROSITE" id="PS01180"/>
    </source>
</evidence>
<organism evidence="8 9">
    <name type="scientific">Batillaria attramentaria</name>
    <dbReference type="NCBI Taxonomy" id="370345"/>
    <lineage>
        <taxon>Eukaryota</taxon>
        <taxon>Metazoa</taxon>
        <taxon>Spiralia</taxon>
        <taxon>Lophotrochozoa</taxon>
        <taxon>Mollusca</taxon>
        <taxon>Gastropoda</taxon>
        <taxon>Caenogastropoda</taxon>
        <taxon>Sorbeoconcha</taxon>
        <taxon>Cerithioidea</taxon>
        <taxon>Batillariidae</taxon>
        <taxon>Batillaria</taxon>
    </lineage>
</organism>
<proteinExistence type="predicted"/>
<dbReference type="EMBL" id="JACVVK020000233">
    <property type="protein sequence ID" value="KAK7483106.1"/>
    <property type="molecule type" value="Genomic_DNA"/>
</dbReference>
<keyword evidence="9" id="KW-1185">Reference proteome</keyword>
<dbReference type="InterPro" id="IPR018097">
    <property type="entry name" value="EGF_Ca-bd_CS"/>
</dbReference>
<dbReference type="Gene3D" id="2.10.25.10">
    <property type="entry name" value="Laminin"/>
    <property type="match status" value="1"/>
</dbReference>
<dbReference type="InterPro" id="IPR000152">
    <property type="entry name" value="EGF-type_Asp/Asn_hydroxyl_site"/>
</dbReference>
<dbReference type="InterPro" id="IPR049883">
    <property type="entry name" value="NOTCH1_EGF-like"/>
</dbReference>
<evidence type="ECO:0000259" key="7">
    <source>
        <dbReference type="PROSITE" id="PS50026"/>
    </source>
</evidence>
<evidence type="ECO:0000313" key="8">
    <source>
        <dbReference type="EMBL" id="KAK7483106.1"/>
    </source>
</evidence>
<dbReference type="Gene3D" id="2.10.50.10">
    <property type="entry name" value="Tumor Necrosis Factor Receptor, subunit A, domain 2"/>
    <property type="match status" value="1"/>
</dbReference>
<dbReference type="Pfam" id="PF07645">
    <property type="entry name" value="EGF_CA"/>
    <property type="match status" value="1"/>
</dbReference>
<accession>A0ABD0K7U8</accession>
<dbReference type="CDD" id="cd00054">
    <property type="entry name" value="EGF_CA"/>
    <property type="match status" value="1"/>
</dbReference>
<keyword evidence="2" id="KW-0732">Signal</keyword>
<comment type="caution">
    <text evidence="5">Lacks conserved residue(s) required for the propagation of feature annotation.</text>
</comment>
<dbReference type="CDD" id="cd00041">
    <property type="entry name" value="CUB"/>
    <property type="match status" value="1"/>
</dbReference>
<dbReference type="Proteomes" id="UP001519460">
    <property type="component" value="Unassembled WGS sequence"/>
</dbReference>
<dbReference type="SMART" id="SM00181">
    <property type="entry name" value="EGF"/>
    <property type="match status" value="2"/>
</dbReference>
<dbReference type="SMART" id="SM00179">
    <property type="entry name" value="EGF_CA"/>
    <property type="match status" value="2"/>
</dbReference>
<dbReference type="PROSITE" id="PS01186">
    <property type="entry name" value="EGF_2"/>
    <property type="match status" value="1"/>
</dbReference>
<evidence type="ECO:0000256" key="2">
    <source>
        <dbReference type="ARBA" id="ARBA00022729"/>
    </source>
</evidence>
<dbReference type="InterPro" id="IPR000859">
    <property type="entry name" value="CUB_dom"/>
</dbReference>
<evidence type="ECO:0000313" key="9">
    <source>
        <dbReference type="Proteomes" id="UP001519460"/>
    </source>
</evidence>
<dbReference type="InterPro" id="IPR035914">
    <property type="entry name" value="Sperma_CUB_dom_sf"/>
</dbReference>
<dbReference type="PROSITE" id="PS01180">
    <property type="entry name" value="CUB"/>
    <property type="match status" value="1"/>
</dbReference>
<dbReference type="AlphaFoldDB" id="A0ABD0K7U8"/>
<dbReference type="InterPro" id="IPR001881">
    <property type="entry name" value="EGF-like_Ca-bd_dom"/>
</dbReference>
<protein>
    <submittedName>
        <fullName evidence="8">Uncharacterized protein</fullName>
    </submittedName>
</protein>
<keyword evidence="4" id="KW-1015">Disulfide bond</keyword>
<feature type="non-terminal residue" evidence="8">
    <location>
        <position position="361"/>
    </location>
</feature>
<dbReference type="Pfam" id="PF07699">
    <property type="entry name" value="Ephrin_rec_like"/>
    <property type="match status" value="1"/>
</dbReference>
<evidence type="ECO:0000256" key="4">
    <source>
        <dbReference type="ARBA" id="ARBA00023157"/>
    </source>
</evidence>
<feature type="domain" description="CUB" evidence="6">
    <location>
        <begin position="134"/>
        <end position="263"/>
    </location>
</feature>
<dbReference type="PROSITE" id="PS00010">
    <property type="entry name" value="ASX_HYDROXYL"/>
    <property type="match status" value="1"/>
</dbReference>
<comment type="caution">
    <text evidence="8">The sequence shown here is derived from an EMBL/GenBank/DDBJ whole genome shotgun (WGS) entry which is preliminary data.</text>
</comment>
<name>A0ABD0K7U8_9CAEN</name>
<sequence>MEKKVSTGHSRGTWNPGTFCRKTPVTTEFVLMLTIVVGQFSGAGEVADDRNVTLIAIEDIPMNSSGCEVEHMNVYKVGPDNERSLIQTLCGTVPRSYIETLSSHIVLEYRRTGTSSMNVGDYIEYIADDGSHECGYETLGGTEGHFGLQQHSYDIGVEFQKNGICTWNITATEGSVIRLAFEQLSLGSSNYTADSQLQDDDCEKSYLTLYDSGQVLYNISACAVQNTARYSWTSSTNSLVVQLTLGHPGGFTHAVFTANYTVQTGDRDECTEGSAVCSRGRVCANTDPGYECVCAPGYIDIRGICLRNCSTGEFIERENNYDCASCPIGTYQNAVRQYECKNCPPGSTTQTTGSDSLGNCE</sequence>